<accession>A0A0F9AN08</accession>
<dbReference type="Pfam" id="PF13660">
    <property type="entry name" value="DUF4147"/>
    <property type="match status" value="1"/>
</dbReference>
<evidence type="ECO:0000313" key="7">
    <source>
        <dbReference type="EMBL" id="KKL10735.1"/>
    </source>
</evidence>
<feature type="domain" description="MOFRL-associated" evidence="6">
    <location>
        <begin position="5"/>
        <end position="241"/>
    </location>
</feature>
<organism evidence="7">
    <name type="scientific">marine sediment metagenome</name>
    <dbReference type="NCBI Taxonomy" id="412755"/>
    <lineage>
        <taxon>unclassified sequences</taxon>
        <taxon>metagenomes</taxon>
        <taxon>ecological metagenomes</taxon>
    </lineage>
</organism>
<dbReference type="InterPro" id="IPR038614">
    <property type="entry name" value="GK_N_sf"/>
</dbReference>
<dbReference type="FunFam" id="3.40.1480.10:FF:000002">
    <property type="entry name" value="Glycerate kinase"/>
    <property type="match status" value="1"/>
</dbReference>
<dbReference type="InterPro" id="IPR039760">
    <property type="entry name" value="MOFRL_protein"/>
</dbReference>
<feature type="domain" description="MOFRL" evidence="5">
    <location>
        <begin position="325"/>
        <end position="429"/>
    </location>
</feature>
<dbReference type="GO" id="GO:0005524">
    <property type="term" value="F:ATP binding"/>
    <property type="evidence" value="ECO:0007669"/>
    <property type="project" value="UniProtKB-KW"/>
</dbReference>
<dbReference type="AlphaFoldDB" id="A0A0F9AN08"/>
<evidence type="ECO:0000256" key="4">
    <source>
        <dbReference type="ARBA" id="ARBA00022840"/>
    </source>
</evidence>
<proteinExistence type="predicted"/>
<dbReference type="Gene3D" id="3.40.1480.10">
    <property type="entry name" value="MOFRL domain"/>
    <property type="match status" value="1"/>
</dbReference>
<dbReference type="InterPro" id="IPR037035">
    <property type="entry name" value="GK-like_C_sf"/>
</dbReference>
<feature type="non-terminal residue" evidence="7">
    <location>
        <position position="429"/>
    </location>
</feature>
<evidence type="ECO:0000256" key="2">
    <source>
        <dbReference type="ARBA" id="ARBA00022741"/>
    </source>
</evidence>
<dbReference type="Pfam" id="PF05161">
    <property type="entry name" value="MOFRL"/>
    <property type="match status" value="1"/>
</dbReference>
<dbReference type="GO" id="GO:0005737">
    <property type="term" value="C:cytoplasm"/>
    <property type="evidence" value="ECO:0007669"/>
    <property type="project" value="TreeGrafter"/>
</dbReference>
<dbReference type="Gene3D" id="3.40.50.10180">
    <property type="entry name" value="Glycerate kinase, MOFRL-like N-terminal domain"/>
    <property type="match status" value="1"/>
</dbReference>
<keyword evidence="3" id="KW-0418">Kinase</keyword>
<protein>
    <recommendedName>
        <fullName evidence="8">Glycerate kinase</fullName>
    </recommendedName>
</protein>
<comment type="caution">
    <text evidence="7">The sequence shown here is derived from an EMBL/GenBank/DDBJ whole genome shotgun (WGS) entry which is preliminary data.</text>
</comment>
<dbReference type="InterPro" id="IPR007835">
    <property type="entry name" value="MOFRL"/>
</dbReference>
<evidence type="ECO:0000256" key="3">
    <source>
        <dbReference type="ARBA" id="ARBA00022777"/>
    </source>
</evidence>
<keyword evidence="2" id="KW-0547">Nucleotide-binding</keyword>
<dbReference type="EMBL" id="LAZR01041940">
    <property type="protein sequence ID" value="KKL10735.1"/>
    <property type="molecule type" value="Genomic_DNA"/>
</dbReference>
<dbReference type="FunFam" id="3.40.50.10180:FF:000001">
    <property type="entry name" value="Glycerate kinase"/>
    <property type="match status" value="1"/>
</dbReference>
<keyword evidence="1" id="KW-0808">Transferase</keyword>
<dbReference type="PANTHER" id="PTHR12227:SF0">
    <property type="entry name" value="GLYCERATE KINASE"/>
    <property type="match status" value="1"/>
</dbReference>
<sequence length="429" mass="45342">MRKDATEIFHAGLKAVNPSIAVKHYCRLDGGHLFIGDKSYDLSRFNHLFVIGAGKASAPMAKSIEDLVGERITKGIINVKYGHTAKLARIKLVEAGHPIPDKNGEEGSRAILNLAQEAQKDDLVLCLMSGGGSALLPLPAQGLTLKDKQETIKVLLACGATIHEINAIRKHTSAVKGGQIARAVHPATLISLILSDVVGDNLDVIASGPTVPDSSSFSDCMEIFRRYNIIKKLPASVVRHIKAGISGKVPETSKEGDPAFLRTRNQIIGSNFEAIIAAKQKAEGLDYNTLALSSMIEGETKDVAHVHGAIAREILKTGNPIPPPACILSGGETTVTITGKGLGGRSQEFSLAMAIDIAGNESIVALSAGTDGTDGPTDAAGAVADTDTFKRAVSMGLDPHQFLVNNDSYHFFDQLGDLFITGPTNTNVM</sequence>
<evidence type="ECO:0008006" key="8">
    <source>
        <dbReference type="Google" id="ProtNLM"/>
    </source>
</evidence>
<dbReference type="InterPro" id="IPR025286">
    <property type="entry name" value="MOFRL_assoc_dom"/>
</dbReference>
<evidence type="ECO:0000259" key="6">
    <source>
        <dbReference type="Pfam" id="PF13660"/>
    </source>
</evidence>
<gene>
    <name evidence="7" type="ORF">LCGC14_2552850</name>
</gene>
<dbReference type="PANTHER" id="PTHR12227">
    <property type="entry name" value="GLYCERATE KINASE"/>
    <property type="match status" value="1"/>
</dbReference>
<evidence type="ECO:0000256" key="1">
    <source>
        <dbReference type="ARBA" id="ARBA00022679"/>
    </source>
</evidence>
<dbReference type="SUPFAM" id="SSF82544">
    <property type="entry name" value="GckA/TtuD-like"/>
    <property type="match status" value="1"/>
</dbReference>
<reference evidence="7" key="1">
    <citation type="journal article" date="2015" name="Nature">
        <title>Complex archaea that bridge the gap between prokaryotes and eukaryotes.</title>
        <authorList>
            <person name="Spang A."/>
            <person name="Saw J.H."/>
            <person name="Jorgensen S.L."/>
            <person name="Zaremba-Niedzwiedzka K."/>
            <person name="Martijn J."/>
            <person name="Lind A.E."/>
            <person name="van Eijk R."/>
            <person name="Schleper C."/>
            <person name="Guy L."/>
            <person name="Ettema T.J."/>
        </authorList>
    </citation>
    <scope>NUCLEOTIDE SEQUENCE</scope>
</reference>
<keyword evidence="4" id="KW-0067">ATP-binding</keyword>
<evidence type="ECO:0000259" key="5">
    <source>
        <dbReference type="Pfam" id="PF05161"/>
    </source>
</evidence>
<name>A0A0F9AN08_9ZZZZ</name>
<dbReference type="GO" id="GO:0008887">
    <property type="term" value="F:glycerate kinase activity"/>
    <property type="evidence" value="ECO:0007669"/>
    <property type="project" value="InterPro"/>
</dbReference>